<comment type="caution">
    <text evidence="6">The sequence shown here is derived from an EMBL/GenBank/DDBJ whole genome shotgun (WGS) entry which is preliminary data.</text>
</comment>
<gene>
    <name evidence="6" type="ORF">HHI36_013032</name>
</gene>
<evidence type="ECO:0000256" key="3">
    <source>
        <dbReference type="ARBA" id="ARBA00022833"/>
    </source>
</evidence>
<name>A0ABD2NG52_9CUCU</name>
<accession>A0ABD2NG52</accession>
<reference evidence="6 7" key="1">
    <citation type="journal article" date="2021" name="BMC Biol.">
        <title>Horizontally acquired antibacterial genes associated with adaptive radiation of ladybird beetles.</title>
        <authorList>
            <person name="Li H.S."/>
            <person name="Tang X.F."/>
            <person name="Huang Y.H."/>
            <person name="Xu Z.Y."/>
            <person name="Chen M.L."/>
            <person name="Du X.Y."/>
            <person name="Qiu B.Y."/>
            <person name="Chen P.T."/>
            <person name="Zhang W."/>
            <person name="Slipinski A."/>
            <person name="Escalona H.E."/>
            <person name="Waterhouse R.M."/>
            <person name="Zwick A."/>
            <person name="Pang H."/>
        </authorList>
    </citation>
    <scope>NUCLEOTIDE SEQUENCE [LARGE SCALE GENOMIC DNA]</scope>
    <source>
        <strain evidence="6">SYSU2018</strain>
    </source>
</reference>
<feature type="region of interest" description="Disordered" evidence="4">
    <location>
        <begin position="314"/>
        <end position="398"/>
    </location>
</feature>
<keyword evidence="3" id="KW-0862">Zinc</keyword>
<feature type="compositionally biased region" description="Basic and acidic residues" evidence="4">
    <location>
        <begin position="275"/>
        <end position="302"/>
    </location>
</feature>
<keyword evidence="2" id="KW-0863">Zinc-finger</keyword>
<dbReference type="Pfam" id="PF05253">
    <property type="entry name" value="zf-U11-48K"/>
    <property type="match status" value="1"/>
</dbReference>
<dbReference type="Proteomes" id="UP001516400">
    <property type="component" value="Unassembled WGS sequence"/>
</dbReference>
<feature type="compositionally biased region" description="Basic and acidic residues" evidence="4">
    <location>
        <begin position="314"/>
        <end position="340"/>
    </location>
</feature>
<organism evidence="6 7">
    <name type="scientific">Cryptolaemus montrouzieri</name>
    <dbReference type="NCBI Taxonomy" id="559131"/>
    <lineage>
        <taxon>Eukaryota</taxon>
        <taxon>Metazoa</taxon>
        <taxon>Ecdysozoa</taxon>
        <taxon>Arthropoda</taxon>
        <taxon>Hexapoda</taxon>
        <taxon>Insecta</taxon>
        <taxon>Pterygota</taxon>
        <taxon>Neoptera</taxon>
        <taxon>Endopterygota</taxon>
        <taxon>Coleoptera</taxon>
        <taxon>Polyphaga</taxon>
        <taxon>Cucujiformia</taxon>
        <taxon>Coccinelloidea</taxon>
        <taxon>Coccinellidae</taxon>
        <taxon>Scymninae</taxon>
        <taxon>Scymnini</taxon>
        <taxon>Cryptolaemus</taxon>
    </lineage>
</organism>
<feature type="region of interest" description="Disordered" evidence="4">
    <location>
        <begin position="241"/>
        <end position="302"/>
    </location>
</feature>
<dbReference type="InterPro" id="IPR022776">
    <property type="entry name" value="TRM13/UPF0224_CHHC_Znf_dom"/>
</dbReference>
<keyword evidence="1" id="KW-0479">Metal-binding</keyword>
<protein>
    <recommendedName>
        <fullName evidence="5">CHHC U11-48K-type domain-containing protein</fullName>
    </recommendedName>
</protein>
<evidence type="ECO:0000313" key="6">
    <source>
        <dbReference type="EMBL" id="KAL3277687.1"/>
    </source>
</evidence>
<dbReference type="PROSITE" id="PS51800">
    <property type="entry name" value="ZF_CHHC_U11_48K"/>
    <property type="match status" value="1"/>
</dbReference>
<evidence type="ECO:0000256" key="1">
    <source>
        <dbReference type="ARBA" id="ARBA00022723"/>
    </source>
</evidence>
<sequence length="398" mass="47043">MDFNIEIRKKQLESLDQFLTSSRDKLQSILDCLGWSQEKIEEEKLFVNCPYNLGHKILADKLEEHIKKCKVKNAGYNLQENFLSEPKDQPNEATIKLDTFKKIEVLSQAITQTPYFQTAWNGQDADPQTYQRFVTTFSRDERLALYNYCVANTKGPAELPEFDTSYITKKDGDTSYTEEALLSLERDIKRRSVKYKPVHTNNKNYKEVLREVINSQMQQYNDWLIRNQTCKGPRTPECCYDEEESQELVDGPHSSSGRISNSSSSRSTARRREKSTKFSRRDEKRYRDDGSKPYEEDSHEYSHVKKTSIFKSESVDSEHYEDLSRDSSIHSSYKYKERKEKYKNKKQKSRSRSRGRGTKYHHKKRSRSRHRSREHKSHRREKNSRVHSRQPGKYHGSE</sequence>
<feature type="compositionally biased region" description="Basic residues" evidence="4">
    <location>
        <begin position="341"/>
        <end position="392"/>
    </location>
</feature>
<dbReference type="EMBL" id="JABFTP020000103">
    <property type="protein sequence ID" value="KAL3277687.1"/>
    <property type="molecule type" value="Genomic_DNA"/>
</dbReference>
<dbReference type="AlphaFoldDB" id="A0ABD2NG52"/>
<evidence type="ECO:0000259" key="5">
    <source>
        <dbReference type="PROSITE" id="PS51800"/>
    </source>
</evidence>
<feature type="domain" description="CHHC U11-48K-type" evidence="5">
    <location>
        <begin position="46"/>
        <end position="73"/>
    </location>
</feature>
<feature type="compositionally biased region" description="Low complexity" evidence="4">
    <location>
        <begin position="254"/>
        <end position="267"/>
    </location>
</feature>
<evidence type="ECO:0000256" key="2">
    <source>
        <dbReference type="ARBA" id="ARBA00022771"/>
    </source>
</evidence>
<proteinExistence type="predicted"/>
<evidence type="ECO:0000256" key="4">
    <source>
        <dbReference type="SAM" id="MobiDB-lite"/>
    </source>
</evidence>
<keyword evidence="7" id="KW-1185">Reference proteome</keyword>
<evidence type="ECO:0000313" key="7">
    <source>
        <dbReference type="Proteomes" id="UP001516400"/>
    </source>
</evidence>
<dbReference type="GO" id="GO:0008270">
    <property type="term" value="F:zinc ion binding"/>
    <property type="evidence" value="ECO:0007669"/>
    <property type="project" value="UniProtKB-KW"/>
</dbReference>